<evidence type="ECO:0000313" key="3">
    <source>
        <dbReference type="Proteomes" id="UP000325307"/>
    </source>
</evidence>
<dbReference type="SMART" id="SM00642">
    <property type="entry name" value="Aamy"/>
    <property type="match status" value="1"/>
</dbReference>
<dbReference type="SUPFAM" id="SSF51445">
    <property type="entry name" value="(Trans)glycosidases"/>
    <property type="match status" value="1"/>
</dbReference>
<dbReference type="PANTHER" id="PTHR10357">
    <property type="entry name" value="ALPHA-AMYLASE FAMILY MEMBER"/>
    <property type="match status" value="1"/>
</dbReference>
<dbReference type="CDD" id="cd11334">
    <property type="entry name" value="AmyAc_TreS"/>
    <property type="match status" value="1"/>
</dbReference>
<evidence type="ECO:0000313" key="2">
    <source>
        <dbReference type="EMBL" id="GER23442.1"/>
    </source>
</evidence>
<proteinExistence type="predicted"/>
<dbReference type="AlphaFoldDB" id="A0A5A7NTG0"/>
<dbReference type="Pfam" id="PF00128">
    <property type="entry name" value="Alpha-amylase"/>
    <property type="match status" value="2"/>
</dbReference>
<dbReference type="EMBL" id="BKDJ01000009">
    <property type="protein sequence ID" value="GER23442.1"/>
    <property type="molecule type" value="Genomic_DNA"/>
</dbReference>
<dbReference type="GO" id="GO:0005975">
    <property type="term" value="P:carbohydrate metabolic process"/>
    <property type="evidence" value="ECO:0007669"/>
    <property type="project" value="InterPro"/>
</dbReference>
<dbReference type="Proteomes" id="UP000325307">
    <property type="component" value="Unassembled WGS sequence"/>
</dbReference>
<comment type="caution">
    <text evidence="2">The sequence shown here is derived from an EMBL/GenBank/DDBJ whole genome shotgun (WGS) entry which is preliminary data.</text>
</comment>
<dbReference type="InterPro" id="IPR017853">
    <property type="entry name" value="GH"/>
</dbReference>
<accession>A0A5A7NTG0</accession>
<gene>
    <name evidence="2" type="ORF">NCCP1664_19380</name>
</gene>
<dbReference type="PANTHER" id="PTHR10357:SF219">
    <property type="entry name" value="MALTOSE ALPHA-D-GLUCOSYLTRANSFERASE"/>
    <property type="match status" value="1"/>
</dbReference>
<protein>
    <submittedName>
        <fullName evidence="2">Alpha-amylase</fullName>
    </submittedName>
</protein>
<keyword evidence="3" id="KW-1185">Reference proteome</keyword>
<feature type="domain" description="Glycosyl hydrolase family 13 catalytic" evidence="1">
    <location>
        <begin position="18"/>
        <end position="431"/>
    </location>
</feature>
<dbReference type="InterPro" id="IPR006047">
    <property type="entry name" value="GH13_cat_dom"/>
</dbReference>
<evidence type="ECO:0000259" key="1">
    <source>
        <dbReference type="SMART" id="SM00642"/>
    </source>
</evidence>
<dbReference type="RefSeq" id="WP_149957038.1">
    <property type="nucleotide sequence ID" value="NZ_BKDJ01000009.1"/>
</dbReference>
<dbReference type="Gene3D" id="3.90.400.10">
    <property type="entry name" value="Oligo-1,6-glucosidase, Domain 2"/>
    <property type="match status" value="1"/>
</dbReference>
<name>A0A5A7NTG0_9MICC</name>
<dbReference type="OrthoDB" id="9043248at2"/>
<dbReference type="InterPro" id="IPR045857">
    <property type="entry name" value="O16G_dom_2"/>
</dbReference>
<dbReference type="InterPro" id="IPR013780">
    <property type="entry name" value="Glyco_hydro_b"/>
</dbReference>
<organism evidence="2 3">
    <name type="scientific">Zafaria cholistanensis</name>
    <dbReference type="NCBI Taxonomy" id="1682741"/>
    <lineage>
        <taxon>Bacteria</taxon>
        <taxon>Bacillati</taxon>
        <taxon>Actinomycetota</taxon>
        <taxon>Actinomycetes</taxon>
        <taxon>Micrococcales</taxon>
        <taxon>Micrococcaceae</taxon>
        <taxon>Zafaria</taxon>
    </lineage>
</organism>
<sequence length="580" mass="64602">MRLTDTSDLWWKTAVIYCADVETFHDANGDGIGDLEGLGRRLDHLVELGVTCLWLMPFYPTPERDDGYDVVDFYGVDRRLGSLGDVVELVRTAKDRGLRVIADLVVNHTSSQHPWFLQAREDPKSPYHQYYVWREDKPPDTSGMVVFPGEQEAIWTRDRKAGKWYLHHFYRHQPDLNLSNPAVRTEIAKIAGFWLELGFDGFRVDGVPQLLSLGPPNKPKNDDVANPHEVLRDLRSFIGRRRGDAVLLGEVNMPYDGQRSLFGESGAAELDLIFDFVAMQYLYLSLARGDASALATALKNRPAIRREAQWAVFVRNHDELTLDQLTEAERGEVFAAFGPAPEHQVYGRGLRRRLPPMLDGDQQWLRMVYSLVFSLPGTPTLLYGEEIGMGENLAAPGRHAVRTPMQWSPDPGAGFSTANPKAFPAALVEGRFGPERVNVEECRSDPESLFNFLRHVIDVYRRHPELGWGELEILDQPLPCVLAHRAATGEASIVAVHNFSPEPVSTSVKLPGVQPGHELHDLISARWRPGPGAPQGSDPPLVVDGEGRVAVQLGARGFRWFGAPQAPGTRGSQADLPDLG</sequence>
<dbReference type="Gene3D" id="2.60.40.1180">
    <property type="entry name" value="Golgi alpha-mannosidase II"/>
    <property type="match status" value="1"/>
</dbReference>
<reference evidence="2 3" key="1">
    <citation type="submission" date="2019-09" db="EMBL/GenBank/DDBJ databases">
        <title>Arthrobacter zafarii sp. nov., a moderately thermotolerant and halotolerant actinobacterium isolated from Cholistan desert soil of Pakistan.</title>
        <authorList>
            <person name="Amin A."/>
            <person name="Ahmed I."/>
            <person name="Khalid N."/>
            <person name="Schumann P."/>
            <person name="Busse H.J."/>
            <person name="Khan I.U."/>
            <person name="Li S."/>
            <person name="Li W.J."/>
        </authorList>
    </citation>
    <scope>NUCLEOTIDE SEQUENCE [LARGE SCALE GENOMIC DNA]</scope>
    <source>
        <strain evidence="2 3">NCCP-1664</strain>
    </source>
</reference>
<dbReference type="Gene3D" id="3.20.20.80">
    <property type="entry name" value="Glycosidases"/>
    <property type="match status" value="1"/>
</dbReference>